<keyword evidence="10 14" id="KW-0472">Membrane</keyword>
<feature type="region of interest" description="Disordered" evidence="13">
    <location>
        <begin position="118"/>
        <end position="157"/>
    </location>
</feature>
<evidence type="ECO:0000256" key="7">
    <source>
        <dbReference type="ARBA" id="ARBA00022777"/>
    </source>
</evidence>
<dbReference type="InterPro" id="IPR008271">
    <property type="entry name" value="Ser/Thr_kinase_AS"/>
</dbReference>
<evidence type="ECO:0000256" key="11">
    <source>
        <dbReference type="ARBA" id="ARBA00023180"/>
    </source>
</evidence>
<keyword evidence="5" id="KW-0732">Signal</keyword>
<keyword evidence="7" id="KW-0418">Kinase</keyword>
<dbReference type="SUPFAM" id="SSF56112">
    <property type="entry name" value="Protein kinase-like (PK-like)"/>
    <property type="match status" value="1"/>
</dbReference>
<evidence type="ECO:0000259" key="15">
    <source>
        <dbReference type="PROSITE" id="PS50011"/>
    </source>
</evidence>
<dbReference type="Pfam" id="PF13947">
    <property type="entry name" value="GUB_WAK_bind"/>
    <property type="match status" value="6"/>
</dbReference>
<dbReference type="Proteomes" id="UP001341281">
    <property type="component" value="Chromosome 04"/>
</dbReference>
<evidence type="ECO:0000256" key="13">
    <source>
        <dbReference type="SAM" id="MobiDB-lite"/>
    </source>
</evidence>
<protein>
    <recommendedName>
        <fullName evidence="15">Protein kinase domain-containing protein</fullName>
    </recommendedName>
</protein>
<dbReference type="Gene3D" id="1.10.510.10">
    <property type="entry name" value="Transferase(Phosphotransferase) domain 1"/>
    <property type="match status" value="1"/>
</dbReference>
<evidence type="ECO:0000256" key="14">
    <source>
        <dbReference type="SAM" id="Phobius"/>
    </source>
</evidence>
<evidence type="ECO:0000256" key="4">
    <source>
        <dbReference type="ARBA" id="ARBA00022692"/>
    </source>
</evidence>
<dbReference type="Pfam" id="PF00069">
    <property type="entry name" value="Pkinase"/>
    <property type="match status" value="1"/>
</dbReference>
<dbReference type="InterPro" id="IPR000719">
    <property type="entry name" value="Prot_kinase_dom"/>
</dbReference>
<evidence type="ECO:0000256" key="1">
    <source>
        <dbReference type="ARBA" id="ARBA00004479"/>
    </source>
</evidence>
<keyword evidence="8 12" id="KW-0067">ATP-binding</keyword>
<dbReference type="GO" id="GO:0004674">
    <property type="term" value="F:protein serine/threonine kinase activity"/>
    <property type="evidence" value="ECO:0007669"/>
    <property type="project" value="UniProtKB-KW"/>
</dbReference>
<dbReference type="InterPro" id="IPR011009">
    <property type="entry name" value="Kinase-like_dom_sf"/>
</dbReference>
<evidence type="ECO:0000256" key="12">
    <source>
        <dbReference type="PROSITE-ProRule" id="PRU10141"/>
    </source>
</evidence>
<dbReference type="PROSITE" id="PS00107">
    <property type="entry name" value="PROTEIN_KINASE_ATP"/>
    <property type="match status" value="1"/>
</dbReference>
<evidence type="ECO:0000256" key="8">
    <source>
        <dbReference type="ARBA" id="ARBA00022840"/>
    </source>
</evidence>
<accession>A0AAQ3WRZ3</accession>
<evidence type="ECO:0000256" key="6">
    <source>
        <dbReference type="ARBA" id="ARBA00022741"/>
    </source>
</evidence>
<dbReference type="SMART" id="SM00220">
    <property type="entry name" value="S_TKc"/>
    <property type="match status" value="1"/>
</dbReference>
<evidence type="ECO:0000256" key="3">
    <source>
        <dbReference type="ARBA" id="ARBA00022679"/>
    </source>
</evidence>
<evidence type="ECO:0000313" key="16">
    <source>
        <dbReference type="EMBL" id="WVZ72178.1"/>
    </source>
</evidence>
<keyword evidence="6 12" id="KW-0547">Nucleotide-binding</keyword>
<evidence type="ECO:0000256" key="10">
    <source>
        <dbReference type="ARBA" id="ARBA00023136"/>
    </source>
</evidence>
<dbReference type="Pfam" id="PF14380">
    <property type="entry name" value="WAK_assoc"/>
    <property type="match status" value="3"/>
</dbReference>
<dbReference type="Gene3D" id="3.30.200.20">
    <property type="entry name" value="Phosphorylase Kinase, domain 1"/>
    <property type="match status" value="1"/>
</dbReference>
<reference evidence="16 17" key="1">
    <citation type="submission" date="2024-02" db="EMBL/GenBank/DDBJ databases">
        <title>High-quality chromosome-scale genome assembly of Pensacola bahiagrass (Paspalum notatum Flugge var. saurae).</title>
        <authorList>
            <person name="Vega J.M."/>
            <person name="Podio M."/>
            <person name="Orjuela J."/>
            <person name="Siena L.A."/>
            <person name="Pessino S.C."/>
            <person name="Combes M.C."/>
            <person name="Mariac C."/>
            <person name="Albertini E."/>
            <person name="Pupilli F."/>
            <person name="Ortiz J.P.A."/>
            <person name="Leblanc O."/>
        </authorList>
    </citation>
    <scope>NUCLEOTIDE SEQUENCE [LARGE SCALE GENOMIC DNA]</scope>
    <source>
        <strain evidence="16">R1</strain>
        <tissue evidence="16">Leaf</tissue>
    </source>
</reference>
<dbReference type="PROSITE" id="PS00108">
    <property type="entry name" value="PROTEIN_KINASE_ST"/>
    <property type="match status" value="1"/>
</dbReference>
<gene>
    <name evidence="16" type="ORF">U9M48_020680</name>
</gene>
<keyword evidence="2" id="KW-0723">Serine/threonine-protein kinase</keyword>
<dbReference type="EMBL" id="CP144748">
    <property type="protein sequence ID" value="WVZ72178.1"/>
    <property type="molecule type" value="Genomic_DNA"/>
</dbReference>
<dbReference type="InterPro" id="IPR025287">
    <property type="entry name" value="WAK_GUB"/>
</dbReference>
<evidence type="ECO:0000313" key="17">
    <source>
        <dbReference type="Proteomes" id="UP001341281"/>
    </source>
</evidence>
<feature type="domain" description="Protein kinase" evidence="15">
    <location>
        <begin position="674"/>
        <end position="948"/>
    </location>
</feature>
<keyword evidence="3" id="KW-0808">Transferase</keyword>
<keyword evidence="11" id="KW-0325">Glycoprotein</keyword>
<feature type="binding site" evidence="12">
    <location>
        <position position="702"/>
    </location>
    <ligand>
        <name>ATP</name>
        <dbReference type="ChEBI" id="CHEBI:30616"/>
    </ligand>
</feature>
<dbReference type="PROSITE" id="PS50011">
    <property type="entry name" value="PROTEIN_KINASE_DOM"/>
    <property type="match status" value="1"/>
</dbReference>
<dbReference type="PANTHER" id="PTHR33138">
    <property type="entry name" value="OS01G0690200 PROTEIN"/>
    <property type="match status" value="1"/>
</dbReference>
<dbReference type="InterPro" id="IPR032872">
    <property type="entry name" value="WAK_assoc_C"/>
</dbReference>
<keyword evidence="9 14" id="KW-1133">Transmembrane helix</keyword>
<keyword evidence="17" id="KW-1185">Reference proteome</keyword>
<dbReference type="FunFam" id="1.10.510.10:FF:000590">
    <property type="entry name" value="PR5-like receptor kinase"/>
    <property type="match status" value="1"/>
</dbReference>
<feature type="compositionally biased region" description="Basic and acidic residues" evidence="13">
    <location>
        <begin position="129"/>
        <end position="141"/>
    </location>
</feature>
<dbReference type="InterPro" id="IPR017441">
    <property type="entry name" value="Protein_kinase_ATP_BS"/>
</dbReference>
<evidence type="ECO:0000256" key="9">
    <source>
        <dbReference type="ARBA" id="ARBA00022989"/>
    </source>
</evidence>
<sequence length="2080" mass="224661">MALPGTCNLSMMPVLGYQGGHGGRLSCPRGFLLNYTPDNCGDCTGTGGTTAKGPEDLSEDTDEYDYFNYTGDLEQPALPRAFHLCQSLLLLRCRLEECLRVACATGAQVLEISWMTTSSSTEGDEMDDDHSHEGRTTEDHASSVLPPMPAAATAGDGQRGPLCPPAQVCGGVNISFPFAIVPDHATATSCGEFEFQVVCVNSTTPYLRQNLQSLSLQILNIFYDNYSLVVADARKLQIFNTSGNNGSCHISESSSNTSSNVGQPFTIKIQNLIIYNCTEAPPPAAREELVETVCGNETFVRVADEPSNQSGGYYGRYSLEGCNATVVPVLGGYGNVSASNYKELISDGFLLTWSPPPLPPPPGCWPRTCHGLNITYPFWVQEPGGPPCSSPSFQINCTGTGAFLVRSVLQMYQVLNIFTHNKSVHVVDHFLPLATGCPAPIVNISFPTADLVTSEANEELLFLVKCTESKPANSSGFHSLLCDNSSYIRLGDGRDFSSHGIPGGVPPGCLFVVIPIRWDPDGNGTDYLAGMKNGFLLEWTEVPEDCPRCMDSGGECVYNPGFNCNCSGSLLPEVCVGLISCSTQMPMLQNLIIWLLHIANVVTLSWAAWAVGASSLLVACFIFIVWHKRKRKLLPFLLCKKINTAERNIEALIVSYGSLAPKRYKYSEAIKITSSFNNKLGEGSYGMVFKGKLDDGRLVAVKFLHDSKGEGKEFVNKVMSIGRTSHVNIVGLFGFCLEGSKRALIYEYMPNGFLDRYIYSENPKAVLGWDKLYMIAIGIARGLEYLHHSCNTRIVHFDIKPQNILLDQDFHPKIADFGLAKLCRTKESKLSMTGARGTVGFIAPEVHSRTFGVVSTKSDVYSYGMMLLEMVGGRKNVKSVAQKSSEKYFPHWIYDHFGQDDGLEACEATSGNEEIAKKMSVIGLWCIQILPMHRPTITKVLEMFERGLNDLDMPPRQNFSQILEDPAYGLNAESSSMSYGTKTQVSSEVLKTKEIASIVNSKIFQLIKIKDTIGKIVMSNLMRQMTLLLLPLAASLLFRSSSSKTIDHVSADDCEPARCGNLTLRYPFWLSINNNETSSPCGHPAFGVWCSAGGSVASLRGSSIYILAIGYTNDSLVASHNKVAGDDGVCQANFNLSSSIALSPFSFSSGNHALCFLYNCKGTVPTLPDYVNATSNCSTPIYAYLAGAYLWNTPPAIPTGGCEYSYFPVLGTEAATMTAANYSRLLKDGFVLDWDPIIVGDCPACSSSGGQCRYDNVTAEFWCLCPGGTRAGSTCAVLFPLLPLLTAALDAKCTPASCGNPSIRYPFWLRGHQPSYCGYPSFGLACDPTGASAPSLNDSYLRVLDTQYGYRSVVAFHTNLIDDPTGCSATNFNMSTGLELSTLAVSRANWELFLSTNCSGQPPAGSVATRCQDSTGAWFMYLGRRSYEPGAPLPGATAPTAGCPFSVVPVLPGSPELKALGDYETLVRRGFLMEWTVPGDCAACNASGGQCRFDTGANAFRCYCSDSCRQPATCVVEMHAFPAPAPTAAAAALCPAMLLLALLATPTTTVAAAQNTSMAPCAPVSCGNLTVASPFWLAGGTHQPPECGSRKDFQVTCDKGGKVFLKTSFWDYQILDIFYENNSFILTNVDLPGWDGTCNPSWLFSNASTDLSLGPFTISPQNQKLFFVYGYGLTVCHPPATRVPRSSPWARVKCAERSNDSFALLAAGNYTAGDTSPVMALPGTCSLSMMPVLGYQGATGADYHALLKRGFLLNYYTPDNCGDCTGTGGTTTKDQNVCVKLKPLDRQSRRLVNLPRPLGTAEFFHWSPSPFSQATVCLLSLRFITDTYAPWFVPPAPGLCNVAMAPSLLLFSLSSLLAASSVLPLMPAAATAGDGQRGPLCPPAQVCGGVNISFPFVIVPDHATVTSCAEFQFQVVCDNNTPYLGHSDESLSLRILNISYDSTSLVLADVRKLKMFDSSRDRGCHISDTNSSSKLSQPFSISPANQNLIFYNCTREPPPASRRRLVETVCRNNTFVRVADTTNESGEYASDFLEGCNATVVPVLGGYGNVRASNYKELISDGFLLTWSPPPLPPPRPAAA</sequence>
<comment type="subcellular location">
    <subcellularLocation>
        <location evidence="1">Membrane</location>
        <topology evidence="1">Single-pass type I membrane protein</topology>
    </subcellularLocation>
</comment>
<evidence type="ECO:0000256" key="5">
    <source>
        <dbReference type="ARBA" id="ARBA00022729"/>
    </source>
</evidence>
<organism evidence="16 17">
    <name type="scientific">Paspalum notatum var. saurae</name>
    <dbReference type="NCBI Taxonomy" id="547442"/>
    <lineage>
        <taxon>Eukaryota</taxon>
        <taxon>Viridiplantae</taxon>
        <taxon>Streptophyta</taxon>
        <taxon>Embryophyta</taxon>
        <taxon>Tracheophyta</taxon>
        <taxon>Spermatophyta</taxon>
        <taxon>Magnoliopsida</taxon>
        <taxon>Liliopsida</taxon>
        <taxon>Poales</taxon>
        <taxon>Poaceae</taxon>
        <taxon>PACMAD clade</taxon>
        <taxon>Panicoideae</taxon>
        <taxon>Andropogonodae</taxon>
        <taxon>Paspaleae</taxon>
        <taxon>Paspalinae</taxon>
        <taxon>Paspalum</taxon>
    </lineage>
</organism>
<feature type="transmembrane region" description="Helical" evidence="14">
    <location>
        <begin position="606"/>
        <end position="626"/>
    </location>
</feature>
<dbReference type="GO" id="GO:0030247">
    <property type="term" value="F:polysaccharide binding"/>
    <property type="evidence" value="ECO:0007669"/>
    <property type="project" value="InterPro"/>
</dbReference>
<dbReference type="GO" id="GO:0016020">
    <property type="term" value="C:membrane"/>
    <property type="evidence" value="ECO:0007669"/>
    <property type="project" value="UniProtKB-SubCell"/>
</dbReference>
<proteinExistence type="predicted"/>
<keyword evidence="4 14" id="KW-0812">Transmembrane</keyword>
<dbReference type="GO" id="GO:0005524">
    <property type="term" value="F:ATP binding"/>
    <property type="evidence" value="ECO:0007669"/>
    <property type="project" value="UniProtKB-UniRule"/>
</dbReference>
<dbReference type="PANTHER" id="PTHR33138:SF24">
    <property type="entry name" value="WALL-ASSOCIATED RECEPTOR KINASE GALACTURONAN-BINDING DOMAIN-CONTAINING PROTEIN"/>
    <property type="match status" value="1"/>
</dbReference>
<name>A0AAQ3WRZ3_PASNO</name>
<evidence type="ECO:0000256" key="2">
    <source>
        <dbReference type="ARBA" id="ARBA00022527"/>
    </source>
</evidence>